<dbReference type="AlphaFoldDB" id="A0A9R1W500"/>
<keyword evidence="2" id="KW-1133">Transmembrane helix</keyword>
<comment type="caution">
    <text evidence="3">The sequence shown here is derived from an EMBL/GenBank/DDBJ whole genome shotgun (WGS) entry which is preliminary data.</text>
</comment>
<keyword evidence="4" id="KW-1185">Reference proteome</keyword>
<evidence type="ECO:0000256" key="1">
    <source>
        <dbReference type="SAM" id="MobiDB-lite"/>
    </source>
</evidence>
<gene>
    <name evidence="3" type="ORF">LSAT_V11C300136310</name>
</gene>
<organism evidence="3 4">
    <name type="scientific">Lactuca sativa</name>
    <name type="common">Garden lettuce</name>
    <dbReference type="NCBI Taxonomy" id="4236"/>
    <lineage>
        <taxon>Eukaryota</taxon>
        <taxon>Viridiplantae</taxon>
        <taxon>Streptophyta</taxon>
        <taxon>Embryophyta</taxon>
        <taxon>Tracheophyta</taxon>
        <taxon>Spermatophyta</taxon>
        <taxon>Magnoliopsida</taxon>
        <taxon>eudicotyledons</taxon>
        <taxon>Gunneridae</taxon>
        <taxon>Pentapetalae</taxon>
        <taxon>asterids</taxon>
        <taxon>campanulids</taxon>
        <taxon>Asterales</taxon>
        <taxon>Asteraceae</taxon>
        <taxon>Cichorioideae</taxon>
        <taxon>Cichorieae</taxon>
        <taxon>Lactucinae</taxon>
        <taxon>Lactuca</taxon>
    </lineage>
</organism>
<evidence type="ECO:0000313" key="4">
    <source>
        <dbReference type="Proteomes" id="UP000235145"/>
    </source>
</evidence>
<evidence type="ECO:0000313" key="3">
    <source>
        <dbReference type="EMBL" id="KAJ0217498.1"/>
    </source>
</evidence>
<keyword evidence="2" id="KW-0812">Transmembrane</keyword>
<keyword evidence="2" id="KW-0472">Membrane</keyword>
<reference evidence="3 4" key="1">
    <citation type="journal article" date="2017" name="Nat. Commun.">
        <title>Genome assembly with in vitro proximity ligation data and whole-genome triplication in lettuce.</title>
        <authorList>
            <person name="Reyes-Chin-Wo S."/>
            <person name="Wang Z."/>
            <person name="Yang X."/>
            <person name="Kozik A."/>
            <person name="Arikit S."/>
            <person name="Song C."/>
            <person name="Xia L."/>
            <person name="Froenicke L."/>
            <person name="Lavelle D.O."/>
            <person name="Truco M.J."/>
            <person name="Xia R."/>
            <person name="Zhu S."/>
            <person name="Xu C."/>
            <person name="Xu H."/>
            <person name="Xu X."/>
            <person name="Cox K."/>
            <person name="Korf I."/>
            <person name="Meyers B.C."/>
            <person name="Michelmore R.W."/>
        </authorList>
    </citation>
    <scope>NUCLEOTIDE SEQUENCE [LARGE SCALE GENOMIC DNA]</scope>
    <source>
        <strain evidence="4">cv. Salinas</strain>
        <tissue evidence="3">Seedlings</tissue>
    </source>
</reference>
<accession>A0A9R1W500</accession>
<proteinExistence type="predicted"/>
<dbReference type="Proteomes" id="UP000235145">
    <property type="component" value="Unassembled WGS sequence"/>
</dbReference>
<feature type="region of interest" description="Disordered" evidence="1">
    <location>
        <begin position="31"/>
        <end position="51"/>
    </location>
</feature>
<feature type="compositionally biased region" description="Acidic residues" evidence="1">
    <location>
        <begin position="35"/>
        <end position="51"/>
    </location>
</feature>
<evidence type="ECO:0000256" key="2">
    <source>
        <dbReference type="SAM" id="Phobius"/>
    </source>
</evidence>
<name>A0A9R1W500_LACSA</name>
<protein>
    <submittedName>
        <fullName evidence="3">Uncharacterized protein</fullName>
    </submittedName>
</protein>
<dbReference type="EMBL" id="NBSK02000003">
    <property type="protein sequence ID" value="KAJ0217498.1"/>
    <property type="molecule type" value="Genomic_DNA"/>
</dbReference>
<sequence>MSIIYKASPRLFILTTLTTTAIGIRAFGSRMKDEENSEGTEEEEDGEEDAKEMEYGCGIGLVIGCLLFLPLVMGPMAPSSLPVRIHHMCVFEVDVFPIQMKRF</sequence>
<feature type="transmembrane region" description="Helical" evidence="2">
    <location>
        <begin position="53"/>
        <end position="74"/>
    </location>
</feature>